<feature type="compositionally biased region" description="Basic and acidic residues" evidence="2">
    <location>
        <begin position="1436"/>
        <end position="1445"/>
    </location>
</feature>
<dbReference type="OrthoDB" id="62528at2759"/>
<dbReference type="Pfam" id="PF06294">
    <property type="entry name" value="CH_2"/>
    <property type="match status" value="1"/>
</dbReference>
<dbReference type="InterPro" id="IPR036872">
    <property type="entry name" value="CH_dom_sf"/>
</dbReference>
<evidence type="ECO:0000256" key="2">
    <source>
        <dbReference type="SAM" id="MobiDB-lite"/>
    </source>
</evidence>
<dbReference type="PANTHER" id="PTHR14919:SF0">
    <property type="entry name" value="SPERM FLAGELLAR PROTEIN 2"/>
    <property type="match status" value="1"/>
</dbReference>
<feature type="coiled-coil region" evidence="1">
    <location>
        <begin position="320"/>
        <end position="399"/>
    </location>
</feature>
<dbReference type="EnsemblMetazoa" id="CLYHEMT012791.1">
    <property type="protein sequence ID" value="CLYHEMP012791.1"/>
    <property type="gene ID" value="CLYHEMG012791"/>
</dbReference>
<dbReference type="InterPro" id="IPR001715">
    <property type="entry name" value="CH_dom"/>
</dbReference>
<organism evidence="4 5">
    <name type="scientific">Clytia hemisphaerica</name>
    <dbReference type="NCBI Taxonomy" id="252671"/>
    <lineage>
        <taxon>Eukaryota</taxon>
        <taxon>Metazoa</taxon>
        <taxon>Cnidaria</taxon>
        <taxon>Hydrozoa</taxon>
        <taxon>Hydroidolina</taxon>
        <taxon>Leptothecata</taxon>
        <taxon>Obeliida</taxon>
        <taxon>Clytiidae</taxon>
        <taxon>Clytia</taxon>
    </lineage>
</organism>
<dbReference type="GeneID" id="136824638"/>
<sequence length="1935" mass="221579">MSEILSKWLNDDVQLSQTIEPKSFAQTFANGYLFGELLYQHGLQDDFQAFSTGKSSEARLNNFSRIEPVLALLDVKFDSNMAKEIIEERPGMATRLLYQLFIALGKKTKMNLTGVAMETMRPQGPARLGVIETEMYKERLKTLIPRQIDLDFDDLVAKYNKKQQENEEKAVLEKIKQEEESRNHQQALRQQRLERSKKMTENQENVMKKIEEATVKIPKPPEKKKKDGLIKANVLKQNEIESVYKNIDSFEKKLKNMRTISSPQSSDQIREIDADIELFLNDPNHQSKEMKISDLVKPELNDTYIQKIRNQLNEDVYARKEREKRRRRVLVQQLQAHEAQQEAVREEELVNRLMRQSQMERRIAVQLMHIRNEKETIKRNRMEMEKQFTERRLMDFQQALDREAEYCRLARLEYEEEVRKNKEIHNAIAAERARKKYEKHFAICKEILLDIVDFSCKVGEYREITEKKLPPKQVREWKTLFMNSKPLYDEPLAEELTDEERDRMEMEESKKSLLDEEDFLEYKNFVGEWIPCEGSKQPPDDNAVLGYILKRLNDILYPPTPPPDVPVFPPFPIKACVLGKFFSGKSSAVRSFAASHRVKVLEIDTEVSESLEAWKNEEKVEGIDEDEQNSEENKQENIEPKPPKPVEVKQEVVKETLSVGDGEDFEPASSETQGGETTKENGNPSSNPSSRPVTFNNPEPSASTESLKLSQSKEKMLTERAKLGGKVNHFLRKGKVVPDILLVEIMVNAIRNLPEGTGWIMDGFPSTAPQAKLLEKALSGYEAVPSPQKSATKEAKRNKRSKLASDPTPPTEAKAPISGIDVVIFFDVPDDMVLQRIEGRSYDPKTGEEYHEEFNPPTDGGYTGLQTIEKIQSVVDLSNDKEQAQIRLTTFQDSWPKLEKWLNRFQNVLQVADAKLPKAELADHLEQRLEEVMQKLVEAEQTAKEEEERLRKEKVEQLEKEHLEKEKSEVESTDANKTDGDMSLENSQVSSLGGDNSNEGATASTGKQTPSKTNTKKGAKKDGKDSPSPAKKAPSASPKKGKGKDKKEKEKEARSPSPHKKRSDSKRSISSKPSSIGSRGKTGSKESIMADEEKVEIPSRPPSPLPGSLEWAYVDQPIDTDFVNVLLSNWENIEDIYIKSCKHIFRSIRHENENVLQYFYRTRKSYIEFLQRPDAKQIFVSEWQKDYNAFPEDIRGDEEVKAELHQRVEDLCDRLWDICDNRKEEAENERETIMTEKWLEDHLAFLVNHFLSLMQCEVGRYQETCRLLKDYYVAMEGGVGPEKVKILQEANLNFARLPLVDIPISEKPFPPTQENAPATEDEQSGNVAGSNVSPVASLPTTPKNMVRTPDIITSEAKDGRIPLVPRTGITTDNSPTRDRKSRATPRKDRSSDEKLLDGSPLPPPNAEEKLLMDGFNAVLQAVEQQAAYDAQEEENHENSKQEKVAPVELTKTQSKDKKGKKDRKSPTKSKTIMGQTTPVPSMNTIDPMNEEDKAKQLLHDKMKKEYKHAVNVEGVGLQSRLEAVKTHASNVIKKLKEKAEDTYLDLDNWLGARFLQEMESIDKMCEVIRQAIENETQLQDASILEDKVFFIDVDLHVFKTPTPPLTPPPTEDLTPITFTCLQIEALNKQFRQIAPVAMVSVKMFNDVMLSLPSLTVGSEALPEVWQNITSQQLEEITQAISINNEYINWKSFLIHLSKPYPEPTHRDLHQSLNAFKSRDEASIGMITREDYLMSEIWIDEHRSSEHTDGFDRLQHLKNMFFDIFALESSEGDLLNYLDMLLYFTKHDDPLIGLHQALCLITDTFSTFPKYLQQKIPELDQPENESEVEEEEENEVDLEITMDQWIMVFTHGKRSHGGNNRFDIDQSNTIIKLKETLIEVYEELGYSSEEKAPLKSLYEHPTMVDIIQSNQDFKSNNISQILRPATPPSTEMIMSA</sequence>
<evidence type="ECO:0000313" key="4">
    <source>
        <dbReference type="EnsemblMetazoa" id="CLYHEMP012791.1"/>
    </source>
</evidence>
<dbReference type="RefSeq" id="XP_066936727.1">
    <property type="nucleotide sequence ID" value="XM_067080626.1"/>
</dbReference>
<feature type="compositionally biased region" description="Polar residues" evidence="2">
    <location>
        <begin position="1324"/>
        <end position="1343"/>
    </location>
</feature>
<feature type="compositionally biased region" description="Low complexity" evidence="2">
    <location>
        <begin position="1026"/>
        <end position="1038"/>
    </location>
</feature>
<feature type="coiled-coil region" evidence="1">
    <location>
        <begin position="160"/>
        <end position="213"/>
    </location>
</feature>
<dbReference type="PANTHER" id="PTHR14919">
    <property type="entry name" value="KPL2-RELATED"/>
    <property type="match status" value="1"/>
</dbReference>
<dbReference type="InterPro" id="IPR054517">
    <property type="entry name" value="SPEF2_D5"/>
</dbReference>
<feature type="compositionally biased region" description="Basic residues" evidence="2">
    <location>
        <begin position="1457"/>
        <end position="1467"/>
    </location>
</feature>
<proteinExistence type="predicted"/>
<dbReference type="Pfam" id="PF22946">
    <property type="entry name" value="SPEF2_D5"/>
    <property type="match status" value="1"/>
</dbReference>
<dbReference type="GO" id="GO:0005737">
    <property type="term" value="C:cytoplasm"/>
    <property type="evidence" value="ECO:0007669"/>
    <property type="project" value="UniProtKB-ARBA"/>
</dbReference>
<evidence type="ECO:0000256" key="1">
    <source>
        <dbReference type="SAM" id="Coils"/>
    </source>
</evidence>
<feature type="compositionally biased region" description="Polar residues" evidence="2">
    <location>
        <begin position="691"/>
        <end position="710"/>
    </location>
</feature>
<feature type="domain" description="Calponin-homology (CH)" evidence="3">
    <location>
        <begin position="1"/>
        <end position="105"/>
    </location>
</feature>
<dbReference type="Proteomes" id="UP000594262">
    <property type="component" value="Unplaced"/>
</dbReference>
<dbReference type="SUPFAM" id="SSF52540">
    <property type="entry name" value="P-loop containing nucleoside triphosphate hydrolases"/>
    <property type="match status" value="1"/>
</dbReference>
<feature type="compositionally biased region" description="Polar residues" evidence="2">
    <location>
        <begin position="1472"/>
        <end position="1486"/>
    </location>
</feature>
<dbReference type="Gene3D" id="1.10.418.10">
    <property type="entry name" value="Calponin-like domain"/>
    <property type="match status" value="1"/>
</dbReference>
<dbReference type="InterPro" id="IPR056199">
    <property type="entry name" value="SPEF2_C"/>
</dbReference>
<dbReference type="Pfam" id="PF00406">
    <property type="entry name" value="ADK"/>
    <property type="match status" value="1"/>
</dbReference>
<reference evidence="4" key="1">
    <citation type="submission" date="2021-01" db="UniProtKB">
        <authorList>
            <consortium name="EnsemblMetazoa"/>
        </authorList>
    </citation>
    <scope>IDENTIFICATION</scope>
</reference>
<feature type="compositionally biased region" description="Basic and acidic residues" evidence="2">
    <location>
        <begin position="940"/>
        <end position="980"/>
    </location>
</feature>
<feature type="region of interest" description="Disordered" evidence="2">
    <location>
        <begin position="782"/>
        <end position="814"/>
    </location>
</feature>
<feature type="compositionally biased region" description="Basic and acidic residues" evidence="2">
    <location>
        <begin position="1045"/>
        <end position="1054"/>
    </location>
</feature>
<feature type="region of interest" description="Disordered" evidence="2">
    <location>
        <begin position="1426"/>
        <end position="1487"/>
    </location>
</feature>
<keyword evidence="1" id="KW-0175">Coiled coil</keyword>
<keyword evidence="5" id="KW-1185">Reference proteome</keyword>
<feature type="compositionally biased region" description="Polar residues" evidence="2">
    <location>
        <begin position="984"/>
        <end position="1013"/>
    </location>
</feature>
<feature type="region of interest" description="Disordered" evidence="2">
    <location>
        <begin position="1305"/>
        <end position="1408"/>
    </location>
</feature>
<dbReference type="InterPro" id="IPR052634">
    <property type="entry name" value="Sperm_flagellar-bone_growth"/>
</dbReference>
<dbReference type="Gene3D" id="3.40.50.300">
    <property type="entry name" value="P-loop containing nucleotide triphosphate hydrolases"/>
    <property type="match status" value="1"/>
</dbReference>
<feature type="region of interest" description="Disordered" evidence="2">
    <location>
        <begin position="940"/>
        <end position="1104"/>
    </location>
</feature>
<name>A0A7M5WT95_9CNID</name>
<feature type="compositionally biased region" description="Polar residues" evidence="2">
    <location>
        <begin position="669"/>
        <end position="682"/>
    </location>
</feature>
<feature type="compositionally biased region" description="Basic and acidic residues" evidence="2">
    <location>
        <begin position="1385"/>
        <end position="1396"/>
    </location>
</feature>
<dbReference type="Pfam" id="PF24082">
    <property type="entry name" value="SPEF2_C"/>
    <property type="match status" value="1"/>
</dbReference>
<dbReference type="PROSITE" id="PS50021">
    <property type="entry name" value="CH"/>
    <property type="match status" value="1"/>
</dbReference>
<dbReference type="InterPro" id="IPR010441">
    <property type="entry name" value="CH_2"/>
</dbReference>
<dbReference type="InterPro" id="IPR027417">
    <property type="entry name" value="P-loop_NTPase"/>
</dbReference>
<protein>
    <recommendedName>
        <fullName evidence="3">Calponin-homology (CH) domain-containing protein</fullName>
    </recommendedName>
</protein>
<evidence type="ECO:0000313" key="5">
    <source>
        <dbReference type="Proteomes" id="UP000594262"/>
    </source>
</evidence>
<feature type="region of interest" description="Disordered" evidence="2">
    <location>
        <begin position="616"/>
        <end position="713"/>
    </location>
</feature>
<feature type="compositionally biased region" description="Low complexity" evidence="2">
    <location>
        <begin position="1068"/>
        <end position="1081"/>
    </location>
</feature>
<accession>A0A7M5WT95</accession>
<evidence type="ECO:0000259" key="3">
    <source>
        <dbReference type="PROSITE" id="PS50021"/>
    </source>
</evidence>
<feature type="compositionally biased region" description="Basic and acidic residues" evidence="2">
    <location>
        <begin position="631"/>
        <end position="654"/>
    </location>
</feature>